<feature type="compositionally biased region" description="Low complexity" evidence="1">
    <location>
        <begin position="26"/>
        <end position="40"/>
    </location>
</feature>
<evidence type="ECO:0008006" key="4">
    <source>
        <dbReference type="Google" id="ProtNLM"/>
    </source>
</evidence>
<organism evidence="2 3">
    <name type="scientific">Agromyces ramosus</name>
    <dbReference type="NCBI Taxonomy" id="33879"/>
    <lineage>
        <taxon>Bacteria</taxon>
        <taxon>Bacillati</taxon>
        <taxon>Actinomycetota</taxon>
        <taxon>Actinomycetes</taxon>
        <taxon>Micrococcales</taxon>
        <taxon>Microbacteriaceae</taxon>
        <taxon>Agromyces</taxon>
    </lineage>
</organism>
<proteinExistence type="predicted"/>
<sequence length="181" mass="19839">MRESQPLAIRARMEGDAKGHGMGEQTTGSTTDATASTPAPEVARAPHGPGHHALGCPECFEELQRNRDWWKARPEGARLVGLVVARDDMPSVVEQRNDLAAFGVAILDFKHPAAEAPETWEQRLGRLFGTLRAGDVLVVANEHALGRNRDEVSRTIRTLQRHNLVVKVLNHGAPHLEDARS</sequence>
<dbReference type="EMBL" id="JAUSYY010000001">
    <property type="protein sequence ID" value="MDQ0894954.1"/>
    <property type="molecule type" value="Genomic_DNA"/>
</dbReference>
<feature type="region of interest" description="Disordered" evidence="1">
    <location>
        <begin position="12"/>
        <end position="48"/>
    </location>
</feature>
<accession>A0ABU0RD24</accession>
<gene>
    <name evidence="2" type="ORF">QFZ26_002509</name>
</gene>
<dbReference type="Proteomes" id="UP001239083">
    <property type="component" value="Unassembled WGS sequence"/>
</dbReference>
<name>A0ABU0RD24_9MICO</name>
<comment type="caution">
    <text evidence="2">The sequence shown here is derived from an EMBL/GenBank/DDBJ whole genome shotgun (WGS) entry which is preliminary data.</text>
</comment>
<evidence type="ECO:0000313" key="3">
    <source>
        <dbReference type="Proteomes" id="UP001239083"/>
    </source>
</evidence>
<evidence type="ECO:0000313" key="2">
    <source>
        <dbReference type="EMBL" id="MDQ0894954.1"/>
    </source>
</evidence>
<dbReference type="SUPFAM" id="SSF53041">
    <property type="entry name" value="Resolvase-like"/>
    <property type="match status" value="1"/>
</dbReference>
<reference evidence="2 3" key="1">
    <citation type="submission" date="2023-07" db="EMBL/GenBank/DDBJ databases">
        <title>Comparative genomics of wheat-associated soil bacteria to identify genetic determinants of phenazine resistance.</title>
        <authorList>
            <person name="Mouncey N."/>
        </authorList>
    </citation>
    <scope>NUCLEOTIDE SEQUENCE [LARGE SCALE GENOMIC DNA]</scope>
    <source>
        <strain evidence="2 3">V3I3</strain>
    </source>
</reference>
<feature type="compositionally biased region" description="Basic and acidic residues" evidence="1">
    <location>
        <begin position="12"/>
        <end position="21"/>
    </location>
</feature>
<protein>
    <recommendedName>
        <fullName evidence="4">Dehydrogenase</fullName>
    </recommendedName>
</protein>
<dbReference type="InterPro" id="IPR036162">
    <property type="entry name" value="Resolvase-like_N_sf"/>
</dbReference>
<keyword evidence="3" id="KW-1185">Reference proteome</keyword>
<evidence type="ECO:0000256" key="1">
    <source>
        <dbReference type="SAM" id="MobiDB-lite"/>
    </source>
</evidence>